<dbReference type="KEGG" id="erwi:GN242_05325"/>
<dbReference type="AlphaFoldDB" id="A0A6I6ER48"/>
<reference evidence="1 2" key="1">
    <citation type="submission" date="2019-12" db="EMBL/GenBank/DDBJ databases">
        <title>Erwinia sp. nov., isolated from droppings of birds in the Qinghai-Tiebt plateau of China.</title>
        <authorList>
            <person name="Ge Y."/>
        </authorList>
    </citation>
    <scope>NUCLEOTIDE SEQUENCE [LARGE SCALE GENOMIC DNA]</scope>
    <source>
        <strain evidence="1 2">J780</strain>
    </source>
</reference>
<proteinExistence type="predicted"/>
<organism evidence="1 2">
    <name type="scientific">Erwinia sorbitola</name>
    <dbReference type="NCBI Taxonomy" id="2681984"/>
    <lineage>
        <taxon>Bacteria</taxon>
        <taxon>Pseudomonadati</taxon>
        <taxon>Pseudomonadota</taxon>
        <taxon>Gammaproteobacteria</taxon>
        <taxon>Enterobacterales</taxon>
        <taxon>Erwiniaceae</taxon>
        <taxon>Erwinia</taxon>
    </lineage>
</organism>
<evidence type="ECO:0000313" key="2">
    <source>
        <dbReference type="Proteomes" id="UP000424752"/>
    </source>
</evidence>
<evidence type="ECO:0000313" key="1">
    <source>
        <dbReference type="EMBL" id="QGU86673.1"/>
    </source>
</evidence>
<dbReference type="RefSeq" id="WP_156287010.1">
    <property type="nucleotide sequence ID" value="NZ_CP046509.1"/>
</dbReference>
<dbReference type="Proteomes" id="UP000424752">
    <property type="component" value="Chromosome"/>
</dbReference>
<sequence>MARRSHAIKEIEAVLKHAEQQGWRVVCGGSHAWGKIYCPWNSGHCRCGEFCISCVWSTPKNALNHARQLRRVVDHCTMRQQFERNGRSKMPWNTPLH</sequence>
<protein>
    <submittedName>
        <fullName evidence="1">Uncharacterized protein</fullName>
    </submittedName>
</protein>
<name>A0A6I6ER48_9GAMM</name>
<accession>A0A6I6ER48</accession>
<dbReference type="EMBL" id="CP046509">
    <property type="protein sequence ID" value="QGU86673.1"/>
    <property type="molecule type" value="Genomic_DNA"/>
</dbReference>
<gene>
    <name evidence="1" type="ORF">GN242_05325</name>
</gene>